<evidence type="ECO:0000313" key="2">
    <source>
        <dbReference type="EMBL" id="KYM98479.1"/>
    </source>
</evidence>
<dbReference type="EMBL" id="KQ977957">
    <property type="protein sequence ID" value="KYM98479.1"/>
    <property type="molecule type" value="Genomic_DNA"/>
</dbReference>
<feature type="compositionally biased region" description="Basic and acidic residues" evidence="1">
    <location>
        <begin position="99"/>
        <end position="114"/>
    </location>
</feature>
<evidence type="ECO:0000256" key="1">
    <source>
        <dbReference type="SAM" id="MobiDB-lite"/>
    </source>
</evidence>
<evidence type="ECO:0000313" key="3">
    <source>
        <dbReference type="Proteomes" id="UP000078542"/>
    </source>
</evidence>
<gene>
    <name evidence="2" type="ORF">ALC62_10836</name>
</gene>
<sequence>MTGEHVGLDSIAAEKPGMFSANATPASANQVRHTSANARGNKSTDVSPGGFHTLCEFFTPANRCIVLRWDPYMHSALAVDPQQKTVLPRGCTDYAVAKQRERERERERQEEGWEGRIPSFDVQPGVQSGIRFEEYVFPLCETTESFPEGSLSANFPSGYCAPRCTLPKCRRKSTNQYENPSKILSYSFLLHVGEENRDGASARARTRSAWPTTGTEIENRFVHSLEHCESSRGPSALPSTSYCFHLNNILNNTLCAFHLDHEASPFLFRVSPEIYEHLEQHRGFGRVGTRATKCTTARTTVRHISIPRREQRLFPPAAPKEALHTRFHSQQYGPRDAILMTLAGSDGANYFGKQNMPGTGCSEEKQGALRRFLIYAL</sequence>
<feature type="region of interest" description="Disordered" evidence="1">
    <location>
        <begin position="99"/>
        <end position="120"/>
    </location>
</feature>
<proteinExistence type="predicted"/>
<dbReference type="AlphaFoldDB" id="A0A195CC97"/>
<name>A0A195CC97_9HYME</name>
<dbReference type="Proteomes" id="UP000078542">
    <property type="component" value="Unassembled WGS sequence"/>
</dbReference>
<organism evidence="2 3">
    <name type="scientific">Cyphomyrmex costatus</name>
    <dbReference type="NCBI Taxonomy" id="456900"/>
    <lineage>
        <taxon>Eukaryota</taxon>
        <taxon>Metazoa</taxon>
        <taxon>Ecdysozoa</taxon>
        <taxon>Arthropoda</taxon>
        <taxon>Hexapoda</taxon>
        <taxon>Insecta</taxon>
        <taxon>Pterygota</taxon>
        <taxon>Neoptera</taxon>
        <taxon>Endopterygota</taxon>
        <taxon>Hymenoptera</taxon>
        <taxon>Apocrita</taxon>
        <taxon>Aculeata</taxon>
        <taxon>Formicoidea</taxon>
        <taxon>Formicidae</taxon>
        <taxon>Myrmicinae</taxon>
        <taxon>Cyphomyrmex</taxon>
    </lineage>
</organism>
<accession>A0A195CC97</accession>
<keyword evidence="3" id="KW-1185">Reference proteome</keyword>
<protein>
    <submittedName>
        <fullName evidence="2">Uncharacterized protein</fullName>
    </submittedName>
</protein>
<reference evidence="2 3" key="1">
    <citation type="submission" date="2016-03" db="EMBL/GenBank/DDBJ databases">
        <title>Cyphomyrmex costatus WGS genome.</title>
        <authorList>
            <person name="Nygaard S."/>
            <person name="Hu H."/>
            <person name="Boomsma J."/>
            <person name="Zhang G."/>
        </authorList>
    </citation>
    <scope>NUCLEOTIDE SEQUENCE [LARGE SCALE GENOMIC DNA]</scope>
    <source>
        <strain evidence="2">MS0001</strain>
        <tissue evidence="2">Whole body</tissue>
    </source>
</reference>